<dbReference type="CDD" id="cd02524">
    <property type="entry name" value="G1P_cytidylyltransferase"/>
    <property type="match status" value="1"/>
</dbReference>
<dbReference type="InterPro" id="IPR029044">
    <property type="entry name" value="Nucleotide-diphossugar_trans"/>
</dbReference>
<evidence type="ECO:0000313" key="2">
    <source>
        <dbReference type="EMBL" id="MCY1723269.1"/>
    </source>
</evidence>
<keyword evidence="2" id="KW-0808">Transferase</keyword>
<name>A0A9X3J719_9BACT</name>
<evidence type="ECO:0000313" key="3">
    <source>
        <dbReference type="Proteomes" id="UP001145087"/>
    </source>
</evidence>
<keyword evidence="3" id="KW-1185">Reference proteome</keyword>
<sequence>MKVLILAGGLGSRLSEETDIKPKPMVEIGGKPILWHIMKIYSYYGFNEFIILLGYKGYVIKEYFANYYMHHSDVMFDMESNEMKILNNQSEPWKVTLIDTGINTMTGGRIKRAAKYINDERFMLTYGDGVSDIDIHRLLDYHNRSNKLITMTSVQPEGRWGSLVLNENNEVKKFQEKLNGDGQWINAGFFVCEPEVMSYIDGDSTVFERDPLENLAKDKQLIAYKHHDFWIPMDTARDKRHLEKLINKGVAPWMVWKKVAIPSYF</sequence>
<dbReference type="SUPFAM" id="SSF53448">
    <property type="entry name" value="Nucleotide-diphospho-sugar transferases"/>
    <property type="match status" value="1"/>
</dbReference>
<organism evidence="2 3">
    <name type="scientific">Draconibacterium aestuarii</name>
    <dbReference type="NCBI Taxonomy" id="2998507"/>
    <lineage>
        <taxon>Bacteria</taxon>
        <taxon>Pseudomonadati</taxon>
        <taxon>Bacteroidota</taxon>
        <taxon>Bacteroidia</taxon>
        <taxon>Marinilabiliales</taxon>
        <taxon>Prolixibacteraceae</taxon>
        <taxon>Draconibacterium</taxon>
    </lineage>
</organism>
<dbReference type="AlphaFoldDB" id="A0A9X3J719"/>
<dbReference type="InterPro" id="IPR005835">
    <property type="entry name" value="NTP_transferase_dom"/>
</dbReference>
<dbReference type="Proteomes" id="UP001145087">
    <property type="component" value="Unassembled WGS sequence"/>
</dbReference>
<dbReference type="InterPro" id="IPR013446">
    <property type="entry name" value="G1P_cyt_trans-like"/>
</dbReference>
<dbReference type="GO" id="GO:0047343">
    <property type="term" value="F:glucose-1-phosphate cytidylyltransferase activity"/>
    <property type="evidence" value="ECO:0007669"/>
    <property type="project" value="UniProtKB-EC"/>
</dbReference>
<dbReference type="PANTHER" id="PTHR47183:SF1">
    <property type="entry name" value="GLUCOSE-1-PHOSPHATE CYTIDYLYLTRANSFERASE"/>
    <property type="match status" value="1"/>
</dbReference>
<comment type="caution">
    <text evidence="2">The sequence shown here is derived from an EMBL/GenBank/DDBJ whole genome shotgun (WGS) entry which is preliminary data.</text>
</comment>
<dbReference type="InterPro" id="IPR046981">
    <property type="entry name" value="G1P_cyt_trans"/>
</dbReference>
<dbReference type="Gene3D" id="3.90.550.10">
    <property type="entry name" value="Spore Coat Polysaccharide Biosynthesis Protein SpsA, Chain A"/>
    <property type="match status" value="1"/>
</dbReference>
<accession>A0A9X3J719</accession>
<proteinExistence type="predicted"/>
<dbReference type="PANTHER" id="PTHR47183">
    <property type="entry name" value="GLUCOSE-1-PHOSPHATE CYTIDYLYLTRANSFERASE-RELATED"/>
    <property type="match status" value="1"/>
</dbReference>
<gene>
    <name evidence="2" type="primary">rfbF</name>
    <name evidence="2" type="ORF">OU798_23165</name>
</gene>
<feature type="domain" description="Nucleotidyl transferase" evidence="1">
    <location>
        <begin position="2"/>
        <end position="215"/>
    </location>
</feature>
<keyword evidence="2" id="KW-0548">Nucleotidyltransferase</keyword>
<dbReference type="NCBIfam" id="TIGR02623">
    <property type="entry name" value="G1P_cyt_trans"/>
    <property type="match status" value="1"/>
</dbReference>
<dbReference type="Pfam" id="PF00483">
    <property type="entry name" value="NTP_transferase"/>
    <property type="match status" value="1"/>
</dbReference>
<dbReference type="RefSeq" id="WP_343335594.1">
    <property type="nucleotide sequence ID" value="NZ_JAPOHD010000067.1"/>
</dbReference>
<dbReference type="GO" id="GO:0009243">
    <property type="term" value="P:O antigen biosynthetic process"/>
    <property type="evidence" value="ECO:0007669"/>
    <property type="project" value="InterPro"/>
</dbReference>
<dbReference type="EC" id="2.7.7.33" evidence="2"/>
<protein>
    <submittedName>
        <fullName evidence="2">Glucose-1-phosphate cytidylyltransferase</fullName>
        <ecNumber evidence="2">2.7.7.33</ecNumber>
    </submittedName>
</protein>
<dbReference type="EMBL" id="JAPOHD010000067">
    <property type="protein sequence ID" value="MCY1723269.1"/>
    <property type="molecule type" value="Genomic_DNA"/>
</dbReference>
<reference evidence="2" key="1">
    <citation type="submission" date="2022-11" db="EMBL/GenBank/DDBJ databases">
        <title>Marilongibacter aestuarii gen. nov., sp. nov., isolated from tidal flat sediment.</title>
        <authorList>
            <person name="Jiayan W."/>
        </authorList>
    </citation>
    <scope>NUCLEOTIDE SEQUENCE</scope>
    <source>
        <strain evidence="2">Z1-6</strain>
    </source>
</reference>
<evidence type="ECO:0000259" key="1">
    <source>
        <dbReference type="Pfam" id="PF00483"/>
    </source>
</evidence>